<keyword evidence="2" id="KW-1185">Reference proteome</keyword>
<dbReference type="EnsemblPlants" id="AET2Gv20736500.6">
    <property type="protein sequence ID" value="AET2Gv20736500.6"/>
    <property type="gene ID" value="AET2Gv20736500"/>
</dbReference>
<evidence type="ECO:0000313" key="1">
    <source>
        <dbReference type="EnsemblPlants" id="AET2Gv20736500.6"/>
    </source>
</evidence>
<proteinExistence type="predicted"/>
<accession>A0A453C517</accession>
<reference evidence="1" key="4">
    <citation type="submission" date="2019-03" db="UniProtKB">
        <authorList>
            <consortium name="EnsemblPlants"/>
        </authorList>
    </citation>
    <scope>IDENTIFICATION</scope>
</reference>
<organism evidence="1 2">
    <name type="scientific">Aegilops tauschii subsp. strangulata</name>
    <name type="common">Goatgrass</name>
    <dbReference type="NCBI Taxonomy" id="200361"/>
    <lineage>
        <taxon>Eukaryota</taxon>
        <taxon>Viridiplantae</taxon>
        <taxon>Streptophyta</taxon>
        <taxon>Embryophyta</taxon>
        <taxon>Tracheophyta</taxon>
        <taxon>Spermatophyta</taxon>
        <taxon>Magnoliopsida</taxon>
        <taxon>Liliopsida</taxon>
        <taxon>Poales</taxon>
        <taxon>Poaceae</taxon>
        <taxon>BOP clade</taxon>
        <taxon>Pooideae</taxon>
        <taxon>Triticodae</taxon>
        <taxon>Triticeae</taxon>
        <taxon>Triticinae</taxon>
        <taxon>Aegilops</taxon>
    </lineage>
</organism>
<name>A0A453C517_AEGTS</name>
<sequence length="59" mass="6936">MLTGEIARGRTSCPKRVHFLHHDGPQPALCHRNTLVLSHIHRFTWRRSSLVLFHLHLFT</sequence>
<reference evidence="2" key="1">
    <citation type="journal article" date="2014" name="Science">
        <title>Ancient hybridizations among the ancestral genomes of bread wheat.</title>
        <authorList>
            <consortium name="International Wheat Genome Sequencing Consortium,"/>
            <person name="Marcussen T."/>
            <person name="Sandve S.R."/>
            <person name="Heier L."/>
            <person name="Spannagl M."/>
            <person name="Pfeifer M."/>
            <person name="Jakobsen K.S."/>
            <person name="Wulff B.B."/>
            <person name="Steuernagel B."/>
            <person name="Mayer K.F."/>
            <person name="Olsen O.A."/>
        </authorList>
    </citation>
    <scope>NUCLEOTIDE SEQUENCE [LARGE SCALE GENOMIC DNA]</scope>
    <source>
        <strain evidence="2">cv. AL8/78</strain>
    </source>
</reference>
<dbReference type="Gramene" id="AET2Gv20736500.6">
    <property type="protein sequence ID" value="AET2Gv20736500.6"/>
    <property type="gene ID" value="AET2Gv20736500"/>
</dbReference>
<dbReference type="Proteomes" id="UP000015105">
    <property type="component" value="Chromosome 2D"/>
</dbReference>
<evidence type="ECO:0000313" key="2">
    <source>
        <dbReference type="Proteomes" id="UP000015105"/>
    </source>
</evidence>
<reference evidence="1" key="3">
    <citation type="journal article" date="2017" name="Nature">
        <title>Genome sequence of the progenitor of the wheat D genome Aegilops tauschii.</title>
        <authorList>
            <person name="Luo M.C."/>
            <person name="Gu Y.Q."/>
            <person name="Puiu D."/>
            <person name="Wang H."/>
            <person name="Twardziok S.O."/>
            <person name="Deal K.R."/>
            <person name="Huo N."/>
            <person name="Zhu T."/>
            <person name="Wang L."/>
            <person name="Wang Y."/>
            <person name="McGuire P.E."/>
            <person name="Liu S."/>
            <person name="Long H."/>
            <person name="Ramasamy R.K."/>
            <person name="Rodriguez J.C."/>
            <person name="Van S.L."/>
            <person name="Yuan L."/>
            <person name="Wang Z."/>
            <person name="Xia Z."/>
            <person name="Xiao L."/>
            <person name="Anderson O.D."/>
            <person name="Ouyang S."/>
            <person name="Liang Y."/>
            <person name="Zimin A.V."/>
            <person name="Pertea G."/>
            <person name="Qi P."/>
            <person name="Bennetzen J.L."/>
            <person name="Dai X."/>
            <person name="Dawson M.W."/>
            <person name="Muller H.G."/>
            <person name="Kugler K."/>
            <person name="Rivarola-Duarte L."/>
            <person name="Spannagl M."/>
            <person name="Mayer K.F.X."/>
            <person name="Lu F.H."/>
            <person name="Bevan M.W."/>
            <person name="Leroy P."/>
            <person name="Li P."/>
            <person name="You F.M."/>
            <person name="Sun Q."/>
            <person name="Liu Z."/>
            <person name="Lyons E."/>
            <person name="Wicker T."/>
            <person name="Salzberg S.L."/>
            <person name="Devos K.M."/>
            <person name="Dvorak J."/>
        </authorList>
    </citation>
    <scope>NUCLEOTIDE SEQUENCE [LARGE SCALE GENOMIC DNA]</scope>
    <source>
        <strain evidence="1">cv. AL8/78</strain>
    </source>
</reference>
<reference evidence="2" key="2">
    <citation type="journal article" date="2017" name="Nat. Plants">
        <title>The Aegilops tauschii genome reveals multiple impacts of transposons.</title>
        <authorList>
            <person name="Zhao G."/>
            <person name="Zou C."/>
            <person name="Li K."/>
            <person name="Wang K."/>
            <person name="Li T."/>
            <person name="Gao L."/>
            <person name="Zhang X."/>
            <person name="Wang H."/>
            <person name="Yang Z."/>
            <person name="Liu X."/>
            <person name="Jiang W."/>
            <person name="Mao L."/>
            <person name="Kong X."/>
            <person name="Jiao Y."/>
            <person name="Jia J."/>
        </authorList>
    </citation>
    <scope>NUCLEOTIDE SEQUENCE [LARGE SCALE GENOMIC DNA]</scope>
    <source>
        <strain evidence="2">cv. AL8/78</strain>
    </source>
</reference>
<dbReference type="AlphaFoldDB" id="A0A453C517"/>
<reference evidence="1" key="5">
    <citation type="journal article" date="2021" name="G3 (Bethesda)">
        <title>Aegilops tauschii genome assembly Aet v5.0 features greater sequence contiguity and improved annotation.</title>
        <authorList>
            <person name="Wang L."/>
            <person name="Zhu T."/>
            <person name="Rodriguez J.C."/>
            <person name="Deal K.R."/>
            <person name="Dubcovsky J."/>
            <person name="McGuire P.E."/>
            <person name="Lux T."/>
            <person name="Spannagl M."/>
            <person name="Mayer K.F.X."/>
            <person name="Baldrich P."/>
            <person name="Meyers B.C."/>
            <person name="Huo N."/>
            <person name="Gu Y.Q."/>
            <person name="Zhou H."/>
            <person name="Devos K.M."/>
            <person name="Bennetzen J.L."/>
            <person name="Unver T."/>
            <person name="Budak H."/>
            <person name="Gulick P.J."/>
            <person name="Galiba G."/>
            <person name="Kalapos B."/>
            <person name="Nelson D.R."/>
            <person name="Li P."/>
            <person name="You F.M."/>
            <person name="Luo M.C."/>
            <person name="Dvorak J."/>
        </authorList>
    </citation>
    <scope>NUCLEOTIDE SEQUENCE [LARGE SCALE GENOMIC DNA]</scope>
    <source>
        <strain evidence="1">cv. AL8/78</strain>
    </source>
</reference>
<protein>
    <submittedName>
        <fullName evidence="1">Uncharacterized protein</fullName>
    </submittedName>
</protein>